<feature type="region of interest" description="Disordered" evidence="1">
    <location>
        <begin position="1"/>
        <end position="25"/>
    </location>
</feature>
<proteinExistence type="predicted"/>
<accession>A0ABV0XB05</accession>
<evidence type="ECO:0000256" key="1">
    <source>
        <dbReference type="SAM" id="MobiDB-lite"/>
    </source>
</evidence>
<dbReference type="EMBL" id="JAHRIM010094465">
    <property type="protein sequence ID" value="MEQ2278196.1"/>
    <property type="molecule type" value="Genomic_DNA"/>
</dbReference>
<feature type="compositionally biased region" description="Basic residues" evidence="1">
    <location>
        <begin position="1"/>
        <end position="10"/>
    </location>
</feature>
<dbReference type="Proteomes" id="UP001444071">
    <property type="component" value="Unassembled WGS sequence"/>
</dbReference>
<reference evidence="2 3" key="1">
    <citation type="submission" date="2021-06" db="EMBL/GenBank/DDBJ databases">
        <authorList>
            <person name="Palmer J.M."/>
        </authorList>
    </citation>
    <scope>NUCLEOTIDE SEQUENCE [LARGE SCALE GENOMIC DNA]</scope>
    <source>
        <strain evidence="2 3">XR_2019</strain>
        <tissue evidence="2">Muscle</tissue>
    </source>
</reference>
<keyword evidence="3" id="KW-1185">Reference proteome</keyword>
<evidence type="ECO:0000313" key="3">
    <source>
        <dbReference type="Proteomes" id="UP001444071"/>
    </source>
</evidence>
<name>A0ABV0XB05_9TELE</name>
<gene>
    <name evidence="2" type="ORF">XENORESO_013937</name>
</gene>
<feature type="compositionally biased region" description="Low complexity" evidence="1">
    <location>
        <begin position="16"/>
        <end position="25"/>
    </location>
</feature>
<comment type="caution">
    <text evidence="2">The sequence shown here is derived from an EMBL/GenBank/DDBJ whole genome shotgun (WGS) entry which is preliminary data.</text>
</comment>
<organism evidence="2 3">
    <name type="scientific">Xenotaenia resolanae</name>
    <dbReference type="NCBI Taxonomy" id="208358"/>
    <lineage>
        <taxon>Eukaryota</taxon>
        <taxon>Metazoa</taxon>
        <taxon>Chordata</taxon>
        <taxon>Craniata</taxon>
        <taxon>Vertebrata</taxon>
        <taxon>Euteleostomi</taxon>
        <taxon>Actinopterygii</taxon>
        <taxon>Neopterygii</taxon>
        <taxon>Teleostei</taxon>
        <taxon>Neoteleostei</taxon>
        <taxon>Acanthomorphata</taxon>
        <taxon>Ovalentaria</taxon>
        <taxon>Atherinomorphae</taxon>
        <taxon>Cyprinodontiformes</taxon>
        <taxon>Goodeidae</taxon>
        <taxon>Xenotaenia</taxon>
    </lineage>
</organism>
<evidence type="ECO:0000313" key="2">
    <source>
        <dbReference type="EMBL" id="MEQ2278196.1"/>
    </source>
</evidence>
<protein>
    <submittedName>
        <fullName evidence="2">Uncharacterized protein</fullName>
    </submittedName>
</protein>
<sequence length="211" mass="23025">MPNQKGRKRRLESSKSRLTSENANEANATTGNVLFDNCHNYAANPLTLALNEEAIDVYPTLPFTPLKSLAPKKVMYERSNPDPSAINEIISSVSVLINSRSDNLEIMVKENTLKIEGLKKTIDFICALLELCERGCILGSAGELAPWESILPPFLPSPSPDTSLHPLYHTTTHVGPWGAGGLLHWGAARDILCGLMAACDPILLHNLDTQL</sequence>